<evidence type="ECO:0000256" key="1">
    <source>
        <dbReference type="SAM" id="MobiDB-lite"/>
    </source>
</evidence>
<proteinExistence type="predicted"/>
<name>A0AAE0FKU7_9CHLO</name>
<gene>
    <name evidence="2" type="ORF">CYMTET_30225</name>
</gene>
<feature type="region of interest" description="Disordered" evidence="1">
    <location>
        <begin position="1"/>
        <end position="22"/>
    </location>
</feature>
<accession>A0AAE0FKU7</accession>
<organism evidence="2 3">
    <name type="scientific">Cymbomonas tetramitiformis</name>
    <dbReference type="NCBI Taxonomy" id="36881"/>
    <lineage>
        <taxon>Eukaryota</taxon>
        <taxon>Viridiplantae</taxon>
        <taxon>Chlorophyta</taxon>
        <taxon>Pyramimonadophyceae</taxon>
        <taxon>Pyramimonadales</taxon>
        <taxon>Pyramimonadaceae</taxon>
        <taxon>Cymbomonas</taxon>
    </lineage>
</organism>
<sequence>MAHTENLYKTEKYLGTDAQNKELDSTPRQIRNFIEQASAPIGPVQAVQELFGFTGKRQRMVRMAHTENLYKTEKKPVLLAGYSAERRRASSAGFAFLRGSFAKGANGD</sequence>
<dbReference type="AlphaFoldDB" id="A0AAE0FKU7"/>
<evidence type="ECO:0000313" key="2">
    <source>
        <dbReference type="EMBL" id="KAK3260841.1"/>
    </source>
</evidence>
<reference evidence="2 3" key="1">
    <citation type="journal article" date="2015" name="Genome Biol. Evol.">
        <title>Comparative Genomics of a Bacterivorous Green Alga Reveals Evolutionary Causalities and Consequences of Phago-Mixotrophic Mode of Nutrition.</title>
        <authorList>
            <person name="Burns J.A."/>
            <person name="Paasch A."/>
            <person name="Narechania A."/>
            <person name="Kim E."/>
        </authorList>
    </citation>
    <scope>NUCLEOTIDE SEQUENCE [LARGE SCALE GENOMIC DNA]</scope>
    <source>
        <strain evidence="2 3">PLY_AMNH</strain>
    </source>
</reference>
<dbReference type="EMBL" id="LGRX02017386">
    <property type="protein sequence ID" value="KAK3260841.1"/>
    <property type="molecule type" value="Genomic_DNA"/>
</dbReference>
<dbReference type="Proteomes" id="UP001190700">
    <property type="component" value="Unassembled WGS sequence"/>
</dbReference>
<protein>
    <submittedName>
        <fullName evidence="2">Uncharacterized protein</fullName>
    </submittedName>
</protein>
<comment type="caution">
    <text evidence="2">The sequence shown here is derived from an EMBL/GenBank/DDBJ whole genome shotgun (WGS) entry which is preliminary data.</text>
</comment>
<evidence type="ECO:0000313" key="3">
    <source>
        <dbReference type="Proteomes" id="UP001190700"/>
    </source>
</evidence>
<keyword evidence="3" id="KW-1185">Reference proteome</keyword>